<gene>
    <name evidence="1" type="ORF">M8T91_13595</name>
</gene>
<protein>
    <submittedName>
        <fullName evidence="1">Uncharacterized protein</fullName>
    </submittedName>
</protein>
<proteinExistence type="predicted"/>
<reference evidence="1 2" key="1">
    <citation type="submission" date="2022-05" db="EMBL/GenBank/DDBJ databases">
        <title>Microbulbifer sp. nov., isolated from sponge.</title>
        <authorList>
            <person name="Gao L."/>
        </authorList>
    </citation>
    <scope>NUCLEOTIDE SEQUENCE [LARGE SCALE GENOMIC DNA]</scope>
    <source>
        <strain evidence="1 2">MI-G</strain>
    </source>
</reference>
<dbReference type="EMBL" id="CP098023">
    <property type="protein sequence ID" value="WKD48921.1"/>
    <property type="molecule type" value="Genomic_DNA"/>
</dbReference>
<organism evidence="1 2">
    <name type="scientific">Microbulbifer spongiae</name>
    <dbReference type="NCBI Taxonomy" id="2944933"/>
    <lineage>
        <taxon>Bacteria</taxon>
        <taxon>Pseudomonadati</taxon>
        <taxon>Pseudomonadota</taxon>
        <taxon>Gammaproteobacteria</taxon>
        <taxon>Cellvibrionales</taxon>
        <taxon>Microbulbiferaceae</taxon>
        <taxon>Microbulbifer</taxon>
    </lineage>
</organism>
<accession>A0ABY9EDU7</accession>
<name>A0ABY9EDU7_9GAMM</name>
<evidence type="ECO:0000313" key="2">
    <source>
        <dbReference type="Proteomes" id="UP001321520"/>
    </source>
</evidence>
<sequence length="85" mass="9861">MILSLDNDYTLPAAPGDGNWNKKTAKQQFSKKLITEKKLGYILAAIEYEYWQKLQKAEEQLSNSSITQKKYEKLVKQAKTEFEDT</sequence>
<evidence type="ECO:0000313" key="1">
    <source>
        <dbReference type="EMBL" id="WKD48921.1"/>
    </source>
</evidence>
<dbReference type="Proteomes" id="UP001321520">
    <property type="component" value="Chromosome"/>
</dbReference>
<dbReference type="RefSeq" id="WP_301414707.1">
    <property type="nucleotide sequence ID" value="NZ_CP098023.1"/>
</dbReference>
<keyword evidence="2" id="KW-1185">Reference proteome</keyword>